<dbReference type="GO" id="GO:0046872">
    <property type="term" value="F:metal ion binding"/>
    <property type="evidence" value="ECO:0007669"/>
    <property type="project" value="UniProtKB-KW"/>
</dbReference>
<comment type="similarity">
    <text evidence="1">Belongs to the iron/ascorbate-dependent oxidoreductase family.</text>
</comment>
<gene>
    <name evidence="3" type="ORF">SAMN05216262_11177</name>
</gene>
<dbReference type="STRING" id="641665.GCA_002104455_00867"/>
<keyword evidence="4" id="KW-1185">Reference proteome</keyword>
<dbReference type="PROSITE" id="PS51471">
    <property type="entry name" value="FE2OG_OXY"/>
    <property type="match status" value="1"/>
</dbReference>
<reference evidence="4" key="1">
    <citation type="submission" date="2016-10" db="EMBL/GenBank/DDBJ databases">
        <authorList>
            <person name="Varghese N."/>
            <person name="Submissions S."/>
        </authorList>
    </citation>
    <scope>NUCLEOTIDE SEQUENCE [LARGE SCALE GENOMIC DNA]</scope>
    <source>
        <strain evidence="4">CGMCC 1.9127</strain>
    </source>
</reference>
<dbReference type="SUPFAM" id="SSF51197">
    <property type="entry name" value="Clavaminate synthase-like"/>
    <property type="match status" value="1"/>
</dbReference>
<keyword evidence="1" id="KW-0408">Iron</keyword>
<dbReference type="GO" id="GO:0016491">
    <property type="term" value="F:oxidoreductase activity"/>
    <property type="evidence" value="ECO:0007669"/>
    <property type="project" value="UniProtKB-KW"/>
</dbReference>
<dbReference type="InterPro" id="IPR005123">
    <property type="entry name" value="Oxoglu/Fe-dep_dioxygenase_dom"/>
</dbReference>
<sequence length="257" mass="28776">MQLVDVIDLVKNPISDAEFRAKCQATLEHDGAIVIENFITPKALESIRQEGEAKQELAFYTKQQHNIYISDADPDFPPDHIRNKLVNSSKGCINDEQIAADSPLRTLYDSEEFRDFLQDILDEQGLYSYADQYSSINLHYASAGQELGWHFDNSSFATTLLIQKPAAGGEFQYVRDVRDADRGEMNFADVEKVLAGDIKPDVLTIEPGALVLFRGRNAIHRVTPTQGDITRMMVVLAYNNRPGVALSASARKTFYGK</sequence>
<evidence type="ECO:0000259" key="2">
    <source>
        <dbReference type="PROSITE" id="PS51471"/>
    </source>
</evidence>
<dbReference type="Proteomes" id="UP000199297">
    <property type="component" value="Unassembled WGS sequence"/>
</dbReference>
<feature type="domain" description="Fe2OG dioxygenase" evidence="2">
    <location>
        <begin position="132"/>
        <end position="242"/>
    </location>
</feature>
<dbReference type="EMBL" id="FOBI01000011">
    <property type="protein sequence ID" value="SEL46218.1"/>
    <property type="molecule type" value="Genomic_DNA"/>
</dbReference>
<dbReference type="RefSeq" id="WP_198951688.1">
    <property type="nucleotide sequence ID" value="NZ_FOBI01000011.1"/>
</dbReference>
<name>A0A1H7QEM4_9GAMM</name>
<evidence type="ECO:0000313" key="3">
    <source>
        <dbReference type="EMBL" id="SEL46218.1"/>
    </source>
</evidence>
<organism evidence="3 4">
    <name type="scientific">Colwellia chukchiensis</name>
    <dbReference type="NCBI Taxonomy" id="641665"/>
    <lineage>
        <taxon>Bacteria</taxon>
        <taxon>Pseudomonadati</taxon>
        <taxon>Pseudomonadota</taxon>
        <taxon>Gammaproteobacteria</taxon>
        <taxon>Alteromonadales</taxon>
        <taxon>Colwelliaceae</taxon>
        <taxon>Colwellia</taxon>
    </lineage>
</organism>
<dbReference type="Pfam" id="PF23169">
    <property type="entry name" value="HalD"/>
    <property type="match status" value="1"/>
</dbReference>
<proteinExistence type="inferred from homology"/>
<dbReference type="InterPro" id="IPR056470">
    <property type="entry name" value="BesD/HalB-like"/>
</dbReference>
<dbReference type="Gene3D" id="2.60.120.620">
    <property type="entry name" value="q2cbj1_9rhob like domain"/>
    <property type="match status" value="1"/>
</dbReference>
<evidence type="ECO:0000256" key="1">
    <source>
        <dbReference type="RuleBase" id="RU003682"/>
    </source>
</evidence>
<keyword evidence="1" id="KW-0560">Oxidoreductase</keyword>
<protein>
    <recommendedName>
        <fullName evidence="2">Fe2OG dioxygenase domain-containing protein</fullName>
    </recommendedName>
</protein>
<accession>A0A1H7QEM4</accession>
<dbReference type="AlphaFoldDB" id="A0A1H7QEM4"/>
<evidence type="ECO:0000313" key="4">
    <source>
        <dbReference type="Proteomes" id="UP000199297"/>
    </source>
</evidence>
<keyword evidence="1" id="KW-0479">Metal-binding</keyword>